<evidence type="ECO:0000313" key="2">
    <source>
        <dbReference type="EnsemblMetazoa" id="ASIC008440-PA"/>
    </source>
</evidence>
<sequence length="99" mass="11568">MACQGYRETERTREGRVAHLLDWHKNKRNPAGLSHRKHPRVRVVRREEEIYITKYRPVIPAGHRTTNGGAKALNIAWRDEMTTIGEKYGEPNHDKDQPN</sequence>
<evidence type="ECO:0000313" key="3">
    <source>
        <dbReference type="Proteomes" id="UP000030765"/>
    </source>
</evidence>
<gene>
    <name evidence="1" type="ORF">ZHAS_00008440</name>
</gene>
<evidence type="ECO:0000313" key="1">
    <source>
        <dbReference type="EMBL" id="KFB40909.1"/>
    </source>
</evidence>
<dbReference type="EMBL" id="ATLV01015973">
    <property type="status" value="NOT_ANNOTATED_CDS"/>
    <property type="molecule type" value="Genomic_DNA"/>
</dbReference>
<reference evidence="1 3" key="1">
    <citation type="journal article" date="2014" name="BMC Genomics">
        <title>Genome sequence of Anopheles sinensis provides insight into genetics basis of mosquito competence for malaria parasites.</title>
        <authorList>
            <person name="Zhou D."/>
            <person name="Zhang D."/>
            <person name="Ding G."/>
            <person name="Shi L."/>
            <person name="Hou Q."/>
            <person name="Ye Y."/>
            <person name="Xu Y."/>
            <person name="Zhou H."/>
            <person name="Xiong C."/>
            <person name="Li S."/>
            <person name="Yu J."/>
            <person name="Hong S."/>
            <person name="Yu X."/>
            <person name="Zou P."/>
            <person name="Chen C."/>
            <person name="Chang X."/>
            <person name="Wang W."/>
            <person name="Lv Y."/>
            <person name="Sun Y."/>
            <person name="Ma L."/>
            <person name="Shen B."/>
            <person name="Zhu C."/>
        </authorList>
    </citation>
    <scope>NUCLEOTIDE SEQUENCE [LARGE SCALE GENOMIC DNA]</scope>
</reference>
<dbReference type="AlphaFoldDB" id="A0A084VSG5"/>
<dbReference type="VEuPathDB" id="VectorBase:ASIC008440"/>
<dbReference type="EMBL" id="KE525048">
    <property type="protein sequence ID" value="KFB40909.1"/>
    <property type="molecule type" value="Genomic_DNA"/>
</dbReference>
<proteinExistence type="predicted"/>
<organism evidence="1">
    <name type="scientific">Anopheles sinensis</name>
    <name type="common">Mosquito</name>
    <dbReference type="NCBI Taxonomy" id="74873"/>
    <lineage>
        <taxon>Eukaryota</taxon>
        <taxon>Metazoa</taxon>
        <taxon>Ecdysozoa</taxon>
        <taxon>Arthropoda</taxon>
        <taxon>Hexapoda</taxon>
        <taxon>Insecta</taxon>
        <taxon>Pterygota</taxon>
        <taxon>Neoptera</taxon>
        <taxon>Endopterygota</taxon>
        <taxon>Diptera</taxon>
        <taxon>Nematocera</taxon>
        <taxon>Culicoidea</taxon>
        <taxon>Culicidae</taxon>
        <taxon>Anophelinae</taxon>
        <taxon>Anopheles</taxon>
    </lineage>
</organism>
<reference evidence="2" key="2">
    <citation type="submission" date="2020-05" db="UniProtKB">
        <authorList>
            <consortium name="EnsemblMetazoa"/>
        </authorList>
    </citation>
    <scope>IDENTIFICATION</scope>
</reference>
<accession>A0A084VSG5</accession>
<dbReference type="EnsemblMetazoa" id="ASIC008440-RA">
    <property type="protein sequence ID" value="ASIC008440-PA"/>
    <property type="gene ID" value="ASIC008440"/>
</dbReference>
<keyword evidence="3" id="KW-1185">Reference proteome</keyword>
<name>A0A084VSG5_ANOSI</name>
<dbReference type="Proteomes" id="UP000030765">
    <property type="component" value="Unassembled WGS sequence"/>
</dbReference>
<protein>
    <submittedName>
        <fullName evidence="1 2">Uncharacterized protein</fullName>
    </submittedName>
</protein>